<dbReference type="STRING" id="1385511.GCA_000425225_00494"/>
<keyword evidence="1" id="KW-0472">Membrane</keyword>
<evidence type="ECO:0000256" key="1">
    <source>
        <dbReference type="SAM" id="Phobius"/>
    </source>
</evidence>
<dbReference type="EMBL" id="AVPF01000015">
    <property type="protein sequence ID" value="KGX89447.1"/>
    <property type="molecule type" value="Genomic_DNA"/>
</dbReference>
<dbReference type="eggNOG" id="ENOG502ZDYD">
    <property type="taxonomic scope" value="Bacteria"/>
</dbReference>
<keyword evidence="1" id="KW-1133">Transmembrane helix</keyword>
<feature type="transmembrane region" description="Helical" evidence="1">
    <location>
        <begin position="6"/>
        <end position="23"/>
    </location>
</feature>
<organism evidence="2 3">
    <name type="scientific">Pontibacillus marinus BH030004 = DSM 16465</name>
    <dbReference type="NCBI Taxonomy" id="1385511"/>
    <lineage>
        <taxon>Bacteria</taxon>
        <taxon>Bacillati</taxon>
        <taxon>Bacillota</taxon>
        <taxon>Bacilli</taxon>
        <taxon>Bacillales</taxon>
        <taxon>Bacillaceae</taxon>
        <taxon>Pontibacillus</taxon>
    </lineage>
</organism>
<keyword evidence="1" id="KW-0812">Transmembrane</keyword>
<gene>
    <name evidence="2" type="ORF">N783_06175</name>
</gene>
<name>A0A0A5I0S7_9BACI</name>
<keyword evidence="3" id="KW-1185">Reference proteome</keyword>
<dbReference type="AlphaFoldDB" id="A0A0A5I0S7"/>
<evidence type="ECO:0000313" key="2">
    <source>
        <dbReference type="EMBL" id="KGX89447.1"/>
    </source>
</evidence>
<dbReference type="OrthoDB" id="2888584at2"/>
<evidence type="ECO:0000313" key="3">
    <source>
        <dbReference type="Proteomes" id="UP000030403"/>
    </source>
</evidence>
<accession>A0A0A5I0S7</accession>
<protein>
    <submittedName>
        <fullName evidence="2">Uncharacterized protein</fullName>
    </submittedName>
</protein>
<sequence length="61" mass="6923">MFLLPMIAITMGLYLVTLGLWELRTGMDRSRFITYMFSGLFLIFVVAGILAFGSSLFSVYM</sequence>
<proteinExistence type="predicted"/>
<reference evidence="2 3" key="1">
    <citation type="submission" date="2013-08" db="EMBL/GenBank/DDBJ databases">
        <authorList>
            <person name="Huang J."/>
            <person name="Wang G."/>
        </authorList>
    </citation>
    <scope>NUCLEOTIDE SEQUENCE [LARGE SCALE GENOMIC DNA]</scope>
    <source>
        <strain evidence="2 3">BH030004</strain>
    </source>
</reference>
<comment type="caution">
    <text evidence="2">The sequence shown here is derived from an EMBL/GenBank/DDBJ whole genome shotgun (WGS) entry which is preliminary data.</text>
</comment>
<dbReference type="Proteomes" id="UP000030403">
    <property type="component" value="Unassembled WGS sequence"/>
</dbReference>
<feature type="transmembrane region" description="Helical" evidence="1">
    <location>
        <begin position="35"/>
        <end position="60"/>
    </location>
</feature>